<dbReference type="Proteomes" id="UP000885792">
    <property type="component" value="Unassembled WGS sequence"/>
</dbReference>
<dbReference type="Pfam" id="PF00593">
    <property type="entry name" value="TonB_dep_Rec_b-barrel"/>
    <property type="match status" value="1"/>
</dbReference>
<feature type="domain" description="TonB-dependent receptor-like beta-barrel" evidence="12">
    <location>
        <begin position="242"/>
        <end position="613"/>
    </location>
</feature>
<dbReference type="PANTHER" id="PTHR30069">
    <property type="entry name" value="TONB-DEPENDENT OUTER MEMBRANE RECEPTOR"/>
    <property type="match status" value="1"/>
</dbReference>
<keyword evidence="6 11" id="KW-0798">TonB box</keyword>
<evidence type="ECO:0000256" key="9">
    <source>
        <dbReference type="ARBA" id="ARBA00023237"/>
    </source>
</evidence>
<dbReference type="SUPFAM" id="SSF56935">
    <property type="entry name" value="Porins"/>
    <property type="match status" value="1"/>
</dbReference>
<evidence type="ECO:0000313" key="14">
    <source>
        <dbReference type="EMBL" id="HHJ64573.1"/>
    </source>
</evidence>
<evidence type="ECO:0000256" key="2">
    <source>
        <dbReference type="ARBA" id="ARBA00022448"/>
    </source>
</evidence>
<evidence type="ECO:0000256" key="8">
    <source>
        <dbReference type="ARBA" id="ARBA00023170"/>
    </source>
</evidence>
<evidence type="ECO:0000256" key="3">
    <source>
        <dbReference type="ARBA" id="ARBA00022452"/>
    </source>
</evidence>
<evidence type="ECO:0000256" key="7">
    <source>
        <dbReference type="ARBA" id="ARBA00023136"/>
    </source>
</evidence>
<evidence type="ECO:0000256" key="5">
    <source>
        <dbReference type="ARBA" id="ARBA00022729"/>
    </source>
</evidence>
<comment type="similarity">
    <text evidence="10 11">Belongs to the TonB-dependent receptor family.</text>
</comment>
<dbReference type="Pfam" id="PF07715">
    <property type="entry name" value="Plug"/>
    <property type="match status" value="1"/>
</dbReference>
<dbReference type="GO" id="GO:0015344">
    <property type="term" value="F:siderophore uptake transmembrane transporter activity"/>
    <property type="evidence" value="ECO:0007669"/>
    <property type="project" value="TreeGrafter"/>
</dbReference>
<dbReference type="AlphaFoldDB" id="A0A7C5Q3L0"/>
<keyword evidence="8 14" id="KW-0675">Receptor</keyword>
<dbReference type="EMBL" id="DRNB01000241">
    <property type="protein sequence ID" value="HHJ64573.1"/>
    <property type="molecule type" value="Genomic_DNA"/>
</dbReference>
<feature type="domain" description="TonB-dependent receptor plug" evidence="13">
    <location>
        <begin position="37"/>
        <end position="140"/>
    </location>
</feature>
<comment type="subcellular location">
    <subcellularLocation>
        <location evidence="1 10">Cell outer membrane</location>
        <topology evidence="1 10">Multi-pass membrane protein</topology>
    </subcellularLocation>
</comment>
<dbReference type="CDD" id="cd01347">
    <property type="entry name" value="ligand_gated_channel"/>
    <property type="match status" value="1"/>
</dbReference>
<dbReference type="InterPro" id="IPR000531">
    <property type="entry name" value="Beta-barrel_TonB"/>
</dbReference>
<accession>A0A7C5Q3L0</accession>
<reference evidence="14" key="1">
    <citation type="journal article" date="2020" name="mSystems">
        <title>Genome- and Community-Level Interaction Insights into Carbon Utilization and Element Cycling Functions of Hydrothermarchaeota in Hydrothermal Sediment.</title>
        <authorList>
            <person name="Zhou Z."/>
            <person name="Liu Y."/>
            <person name="Xu W."/>
            <person name="Pan J."/>
            <person name="Luo Z.H."/>
            <person name="Li M."/>
        </authorList>
    </citation>
    <scope>NUCLEOTIDE SEQUENCE [LARGE SCALE GENOMIC DNA]</scope>
    <source>
        <strain evidence="14">HyVt-501</strain>
    </source>
</reference>
<comment type="caution">
    <text evidence="14">The sequence shown here is derived from an EMBL/GenBank/DDBJ whole genome shotgun (WGS) entry which is preliminary data.</text>
</comment>
<keyword evidence="7 10" id="KW-0472">Membrane</keyword>
<sequence>MRYLRFLPLLPAVVFSSENLLELEDVVVTETRHEIELKTAPSAITSVGAEELKLRSGESLRDLLLFDASLFTLRSRGTDFLGMRGFTQGRILILIDGRRLSGEVDRTFELDRITLDRVERIEVMKGPASVLYGTDALGGVVNVITREPLRREVNLSLRYGASPEEKQLSFSAYTGRIGKLNLGVFGRVKSRNAYVLPDGTTPSFQLGVKSAGLSLFHYPAEGSKIRFDYDYLDHDEKGVLAGGNTKILHSNLRQNLSLSFDADRRDWRFFVRGYASLYDKDFERRRVSNNQLTDFDVADRDLYVFESWFSKRLFLNHRFTLGGELRREVVSGTRIRGGEFKGKVIRENLSKDRYGEKIDYYAVYAQDELFLSENLFLIAGVRYDDSDRFESNLSPKIGATFVPVERIRIKANYAKGFKTPTPRELFIFFPGFGYWIVGNPDLGSERTDNLDAALEIDLFEDLTARGGIFYTEAEDLIETSFVCMGGVPGCTVDGTPVPPGTALITFRNVGRAEIRGAELSLQGRKGDKLLLGVSYTYMEAKDTVRDEPLLQRPRHRAVGRVVLSEKTFQLALFGEFVDGFLYTPDTDKNFSLVHVSFSRSIYRELELVGGVDNLGDKRDFDLGLLGRFYWIGIQGRL</sequence>
<keyword evidence="5" id="KW-0732">Signal</keyword>
<keyword evidence="3 10" id="KW-1134">Transmembrane beta strand</keyword>
<evidence type="ECO:0000256" key="6">
    <source>
        <dbReference type="ARBA" id="ARBA00023077"/>
    </source>
</evidence>
<gene>
    <name evidence="14" type="ORF">ENJ61_06660</name>
</gene>
<dbReference type="PROSITE" id="PS52016">
    <property type="entry name" value="TONB_DEPENDENT_REC_3"/>
    <property type="match status" value="1"/>
</dbReference>
<evidence type="ECO:0000259" key="12">
    <source>
        <dbReference type="Pfam" id="PF00593"/>
    </source>
</evidence>
<dbReference type="InterPro" id="IPR037066">
    <property type="entry name" value="Plug_dom_sf"/>
</dbReference>
<evidence type="ECO:0000259" key="13">
    <source>
        <dbReference type="Pfam" id="PF07715"/>
    </source>
</evidence>
<dbReference type="InterPro" id="IPR012910">
    <property type="entry name" value="Plug_dom"/>
</dbReference>
<protein>
    <submittedName>
        <fullName evidence="14">TonB-dependent receptor</fullName>
    </submittedName>
</protein>
<dbReference type="Gene3D" id="2.170.130.10">
    <property type="entry name" value="TonB-dependent receptor, plug domain"/>
    <property type="match status" value="1"/>
</dbReference>
<evidence type="ECO:0000256" key="4">
    <source>
        <dbReference type="ARBA" id="ARBA00022692"/>
    </source>
</evidence>
<dbReference type="GO" id="GO:0044718">
    <property type="term" value="P:siderophore transmembrane transport"/>
    <property type="evidence" value="ECO:0007669"/>
    <property type="project" value="TreeGrafter"/>
</dbReference>
<keyword evidence="2 10" id="KW-0813">Transport</keyword>
<proteinExistence type="inferred from homology"/>
<evidence type="ECO:0000256" key="1">
    <source>
        <dbReference type="ARBA" id="ARBA00004571"/>
    </source>
</evidence>
<keyword evidence="4 10" id="KW-0812">Transmembrane</keyword>
<dbReference type="GO" id="GO:0009279">
    <property type="term" value="C:cell outer membrane"/>
    <property type="evidence" value="ECO:0007669"/>
    <property type="project" value="UniProtKB-SubCell"/>
</dbReference>
<dbReference type="Gene3D" id="2.40.170.20">
    <property type="entry name" value="TonB-dependent receptor, beta-barrel domain"/>
    <property type="match status" value="1"/>
</dbReference>
<evidence type="ECO:0000256" key="10">
    <source>
        <dbReference type="PROSITE-ProRule" id="PRU01360"/>
    </source>
</evidence>
<dbReference type="InterPro" id="IPR039426">
    <property type="entry name" value="TonB-dep_rcpt-like"/>
</dbReference>
<dbReference type="InterPro" id="IPR036942">
    <property type="entry name" value="Beta-barrel_TonB_sf"/>
</dbReference>
<evidence type="ECO:0000256" key="11">
    <source>
        <dbReference type="RuleBase" id="RU003357"/>
    </source>
</evidence>
<organism evidence="14">
    <name type="scientific">Aquifex aeolicus</name>
    <dbReference type="NCBI Taxonomy" id="63363"/>
    <lineage>
        <taxon>Bacteria</taxon>
        <taxon>Pseudomonadati</taxon>
        <taxon>Aquificota</taxon>
        <taxon>Aquificia</taxon>
        <taxon>Aquificales</taxon>
        <taxon>Aquificaceae</taxon>
        <taxon>Aquifex</taxon>
    </lineage>
</organism>
<keyword evidence="9 10" id="KW-0998">Cell outer membrane</keyword>
<name>A0A7C5Q3L0_AQUAO</name>
<dbReference type="PANTHER" id="PTHR30069:SF29">
    <property type="entry name" value="HEMOGLOBIN AND HEMOGLOBIN-HAPTOGLOBIN-BINDING PROTEIN 1-RELATED"/>
    <property type="match status" value="1"/>
</dbReference>